<feature type="binding site" evidence="4">
    <location>
        <position position="287"/>
    </location>
    <ligand>
        <name>1D-myo-inositol 2-(L-cysteinylamino)-2-deoxy-alpha-D-glucopyranoside</name>
        <dbReference type="ChEBI" id="CHEBI:58887"/>
    </ligand>
</feature>
<name>A0ABU0ZI01_9ACTN</name>
<comment type="catalytic activity">
    <reaction evidence="4">
        <text>1D-myo-inositol 2-(L-cysteinylamino)-2-deoxy-alpha-D-glucopyranoside + acetyl-CoA = mycothiol + CoA + H(+)</text>
        <dbReference type="Rhea" id="RHEA:26172"/>
        <dbReference type="ChEBI" id="CHEBI:15378"/>
        <dbReference type="ChEBI" id="CHEBI:16768"/>
        <dbReference type="ChEBI" id="CHEBI:57287"/>
        <dbReference type="ChEBI" id="CHEBI:57288"/>
        <dbReference type="ChEBI" id="CHEBI:58887"/>
        <dbReference type="EC" id="2.3.1.189"/>
    </reaction>
</comment>
<evidence type="ECO:0000256" key="2">
    <source>
        <dbReference type="ARBA" id="ARBA00022737"/>
    </source>
</evidence>
<comment type="similarity">
    <text evidence="4">Belongs to the acetyltransferase family. MshD subfamily.</text>
</comment>
<dbReference type="NCBIfam" id="TIGR03448">
    <property type="entry name" value="mycothiol_MshD"/>
    <property type="match status" value="1"/>
</dbReference>
<dbReference type="PIRSF" id="PIRSF021524">
    <property type="entry name" value="MSH_acetyltransferase"/>
    <property type="match status" value="1"/>
</dbReference>
<evidence type="ECO:0000259" key="5">
    <source>
        <dbReference type="PROSITE" id="PS51186"/>
    </source>
</evidence>
<feature type="binding site" evidence="4">
    <location>
        <begin position="253"/>
        <end position="255"/>
    </location>
    <ligand>
        <name>acetyl-CoA</name>
        <dbReference type="ChEBI" id="CHEBI:57288"/>
        <label>2</label>
    </ligand>
</feature>
<organism evidence="6 7">
    <name type="scientific">Phytohabitans maris</name>
    <dbReference type="NCBI Taxonomy" id="3071409"/>
    <lineage>
        <taxon>Bacteria</taxon>
        <taxon>Bacillati</taxon>
        <taxon>Actinomycetota</taxon>
        <taxon>Actinomycetes</taxon>
        <taxon>Micromonosporales</taxon>
        <taxon>Micromonosporaceae</taxon>
    </lineage>
</organism>
<dbReference type="SUPFAM" id="SSF55729">
    <property type="entry name" value="Acyl-CoA N-acyltransferases (Nat)"/>
    <property type="match status" value="1"/>
</dbReference>
<reference evidence="6 7" key="1">
    <citation type="submission" date="2023-08" db="EMBL/GenBank/DDBJ databases">
        <title>Phytohabitans sansha sp. nov., isolated from marine sediment.</title>
        <authorList>
            <person name="Zhao Y."/>
            <person name="Yi K."/>
        </authorList>
    </citation>
    <scope>NUCLEOTIDE SEQUENCE [LARGE SCALE GENOMIC DNA]</scope>
    <source>
        <strain evidence="6 7">ZYX-F-186</strain>
    </source>
</reference>
<evidence type="ECO:0000256" key="4">
    <source>
        <dbReference type="HAMAP-Rule" id="MF_01698"/>
    </source>
</evidence>
<dbReference type="GO" id="GO:0035447">
    <property type="term" value="F:mycothiol synthase activity"/>
    <property type="evidence" value="ECO:0007669"/>
    <property type="project" value="UniProtKB-EC"/>
</dbReference>
<keyword evidence="2 4" id="KW-0677">Repeat</keyword>
<dbReference type="Gene3D" id="3.40.630.30">
    <property type="match status" value="1"/>
</dbReference>
<comment type="caution">
    <text evidence="4">Lacks conserved residue(s) required for the propagation of feature annotation.</text>
</comment>
<comment type="caution">
    <text evidence="6">The sequence shown here is derived from an EMBL/GenBank/DDBJ whole genome shotgun (WGS) entry which is preliminary data.</text>
</comment>
<dbReference type="InterPro" id="IPR016181">
    <property type="entry name" value="Acyl_CoA_acyltransferase"/>
</dbReference>
<comment type="subunit">
    <text evidence="4">Monomer.</text>
</comment>
<dbReference type="EC" id="2.3.1.189" evidence="4"/>
<gene>
    <name evidence="4 6" type="primary">mshD</name>
    <name evidence="6" type="ORF">RB614_19330</name>
</gene>
<dbReference type="PROSITE" id="PS51186">
    <property type="entry name" value="GNAT"/>
    <property type="match status" value="2"/>
</dbReference>
<evidence type="ECO:0000313" key="7">
    <source>
        <dbReference type="Proteomes" id="UP001230908"/>
    </source>
</evidence>
<dbReference type="Proteomes" id="UP001230908">
    <property type="component" value="Unassembled WGS sequence"/>
</dbReference>
<dbReference type="RefSeq" id="WP_308713955.1">
    <property type="nucleotide sequence ID" value="NZ_JAVHUY010000017.1"/>
</dbReference>
<feature type="binding site" evidence="4">
    <location>
        <begin position="85"/>
        <end position="87"/>
    </location>
    <ligand>
        <name>acetyl-CoA</name>
        <dbReference type="ChEBI" id="CHEBI:57288"/>
        <label>1</label>
    </ligand>
</feature>
<evidence type="ECO:0000256" key="1">
    <source>
        <dbReference type="ARBA" id="ARBA00022679"/>
    </source>
</evidence>
<dbReference type="InterPro" id="IPR017813">
    <property type="entry name" value="Mycothiol_AcTrfase"/>
</dbReference>
<proteinExistence type="inferred from homology"/>
<feature type="domain" description="N-acetyltransferase" evidence="5">
    <location>
        <begin position="163"/>
        <end position="323"/>
    </location>
</feature>
<dbReference type="InterPro" id="IPR000182">
    <property type="entry name" value="GNAT_dom"/>
</dbReference>
<feature type="binding site" evidence="4">
    <location>
        <begin position="260"/>
        <end position="266"/>
    </location>
    <ligand>
        <name>acetyl-CoA</name>
        <dbReference type="ChEBI" id="CHEBI:57288"/>
        <label>2</label>
    </ligand>
</feature>
<keyword evidence="1 4" id="KW-0808">Transferase</keyword>
<dbReference type="EMBL" id="JAVHUY010000017">
    <property type="protein sequence ID" value="MDQ7906671.1"/>
    <property type="molecule type" value="Genomic_DNA"/>
</dbReference>
<evidence type="ECO:0000313" key="6">
    <source>
        <dbReference type="EMBL" id="MDQ7906671.1"/>
    </source>
</evidence>
<evidence type="ECO:0000256" key="3">
    <source>
        <dbReference type="ARBA" id="ARBA00023315"/>
    </source>
</evidence>
<feature type="binding site" evidence="4">
    <location>
        <position position="40"/>
    </location>
    <ligand>
        <name>1D-myo-inositol 2-(L-cysteinylamino)-2-deoxy-alpha-D-glucopyranoside</name>
        <dbReference type="ChEBI" id="CHEBI:58887"/>
    </ligand>
</feature>
<keyword evidence="3 4" id="KW-0012">Acyltransferase</keyword>
<accession>A0ABU0ZI01</accession>
<feature type="binding site" evidence="4">
    <location>
        <position position="231"/>
    </location>
    <ligand>
        <name>1D-myo-inositol 2-(L-cysteinylamino)-2-deoxy-alpha-D-glucopyranoside</name>
        <dbReference type="ChEBI" id="CHEBI:58887"/>
    </ligand>
</feature>
<feature type="binding site" evidence="4">
    <location>
        <position position="190"/>
    </location>
    <ligand>
        <name>1D-myo-inositol 2-(L-cysteinylamino)-2-deoxy-alpha-D-glucopyranoside</name>
        <dbReference type="ChEBI" id="CHEBI:58887"/>
    </ligand>
</feature>
<protein>
    <recommendedName>
        <fullName evidence="4">Mycothiol acetyltransferase</fullName>
        <shortName evidence="4">MSH acetyltransferase</shortName>
        <ecNumber evidence="4">2.3.1.189</ecNumber>
    </recommendedName>
    <alternativeName>
        <fullName evidence="4">Mycothiol synthase</fullName>
    </alternativeName>
</protein>
<feature type="binding site" evidence="4">
    <location>
        <position position="249"/>
    </location>
    <ligand>
        <name>1D-myo-inositol 2-(L-cysteinylamino)-2-deoxy-alpha-D-glucopyranoside</name>
        <dbReference type="ChEBI" id="CHEBI:58887"/>
    </ligand>
</feature>
<dbReference type="PANTHER" id="PTHR43072">
    <property type="entry name" value="N-ACETYLTRANSFERASE"/>
    <property type="match status" value="1"/>
</dbReference>
<feature type="domain" description="N-acetyltransferase" evidence="5">
    <location>
        <begin position="9"/>
        <end position="160"/>
    </location>
</feature>
<dbReference type="HAMAP" id="MF_01698">
    <property type="entry name" value="MshD"/>
    <property type="match status" value="1"/>
</dbReference>
<dbReference type="Pfam" id="PF00583">
    <property type="entry name" value="Acetyltransf_1"/>
    <property type="match status" value="2"/>
</dbReference>
<keyword evidence="7" id="KW-1185">Reference proteome</keyword>
<dbReference type="CDD" id="cd04301">
    <property type="entry name" value="NAT_SF"/>
    <property type="match status" value="2"/>
</dbReference>
<comment type="function">
    <text evidence="4">Catalyzes the transfer of acetyl from acetyl-CoA to desacetylmycothiol (Cys-GlcN-Ins) to form mycothiol.</text>
</comment>
<sequence length="325" mass="35696">MTSVHPVAARTDQLTGEEVREVLALAQAAGDTDGAYPLSEHVVLHLRHGGDAPAVHLLARDHDGALAGYAHLDTTDEVEGAAAELVVHPLHRRHGLGRALVRAAMDVTDQTDPRGRLRLWAHGDHPSAGALALGLGFTRARVLLQMRRSLFAPLLEPRLPEGVALRPFRPGVDDEAWVAVNARAFADHPDQGRWTLRDLHLRMAEPWFDPDGFLLAVDARDRRLLGFHWTKVHGDLGHHHEHQHEPIGEVYVLGVDPDANGTGLGSALTVAGLRYLRGRGLDQAMLYVDESNVRAVALYSRLGFARWSTDVSYRRVVHPVTATSR</sequence>